<dbReference type="Gene3D" id="3.40.30.10">
    <property type="entry name" value="Glutaredoxin"/>
    <property type="match status" value="1"/>
</dbReference>
<feature type="binding site" evidence="7">
    <location>
        <position position="135"/>
    </location>
    <ligand>
        <name>[2Fe-2S] cluster</name>
        <dbReference type="ChEBI" id="CHEBI:190135"/>
    </ligand>
</feature>
<dbReference type="Gene3D" id="1.10.10.1590">
    <property type="entry name" value="NADH-quinone oxidoreductase subunit E"/>
    <property type="match status" value="1"/>
</dbReference>
<dbReference type="PIRSF" id="PIRSF000216">
    <property type="entry name" value="NADH_DH_24kDa"/>
    <property type="match status" value="1"/>
</dbReference>
<dbReference type="GO" id="GO:0046872">
    <property type="term" value="F:metal ion binding"/>
    <property type="evidence" value="ECO:0007669"/>
    <property type="project" value="UniProtKB-KW"/>
</dbReference>
<dbReference type="AlphaFoldDB" id="A0A1I0BZS1"/>
<dbReference type="PANTHER" id="PTHR43342:SF2">
    <property type="entry name" value="POTENTIAL NAD-REDUCING HYDROGENASE SUBUNIT"/>
    <property type="match status" value="1"/>
</dbReference>
<comment type="cofactor">
    <cofactor evidence="6">
        <name>[2Fe-2S] cluster</name>
        <dbReference type="ChEBI" id="CHEBI:190135"/>
    </cofactor>
</comment>
<accession>A0A1I0BZS1</accession>
<evidence type="ECO:0000313" key="9">
    <source>
        <dbReference type="Proteomes" id="UP000243819"/>
    </source>
</evidence>
<dbReference type="CDD" id="cd03064">
    <property type="entry name" value="TRX_Fd_NuoE"/>
    <property type="match status" value="1"/>
</dbReference>
<dbReference type="InterPro" id="IPR036249">
    <property type="entry name" value="Thioredoxin-like_sf"/>
</dbReference>
<dbReference type="STRING" id="1120990.SAMN03080614_105315"/>
<organism evidence="8 9">
    <name type="scientific">Anaerobranca gottschalkii DSM 13577</name>
    <dbReference type="NCBI Taxonomy" id="1120990"/>
    <lineage>
        <taxon>Bacteria</taxon>
        <taxon>Bacillati</taxon>
        <taxon>Bacillota</taxon>
        <taxon>Clostridia</taxon>
        <taxon>Eubacteriales</taxon>
        <taxon>Proteinivoracaceae</taxon>
        <taxon>Anaerobranca</taxon>
    </lineage>
</organism>
<evidence type="ECO:0000256" key="3">
    <source>
        <dbReference type="ARBA" id="ARBA00022723"/>
    </source>
</evidence>
<dbReference type="GO" id="GO:0051537">
    <property type="term" value="F:2 iron, 2 sulfur cluster binding"/>
    <property type="evidence" value="ECO:0007669"/>
    <property type="project" value="UniProtKB-KW"/>
</dbReference>
<dbReference type="InterPro" id="IPR028431">
    <property type="entry name" value="NADP_DH_HndA-like"/>
</dbReference>
<keyword evidence="5 7" id="KW-0411">Iron-sulfur</keyword>
<evidence type="ECO:0000256" key="1">
    <source>
        <dbReference type="ARBA" id="ARBA00010643"/>
    </source>
</evidence>
<dbReference type="Pfam" id="PF01257">
    <property type="entry name" value="2Fe-2S_thioredx"/>
    <property type="match status" value="1"/>
</dbReference>
<comment type="cofactor">
    <cofactor evidence="7">
        <name>[2Fe-2S] cluster</name>
        <dbReference type="ChEBI" id="CHEBI:190135"/>
    </cofactor>
    <text evidence="7">Binds 1 [2Fe-2S] cluster.</text>
</comment>
<keyword evidence="3 7" id="KW-0479">Metal-binding</keyword>
<keyword evidence="9" id="KW-1185">Reference proteome</keyword>
<dbReference type="InterPro" id="IPR042128">
    <property type="entry name" value="NuoE_dom"/>
</dbReference>
<dbReference type="InterPro" id="IPR002023">
    <property type="entry name" value="NuoE-like"/>
</dbReference>
<evidence type="ECO:0000256" key="7">
    <source>
        <dbReference type="PIRSR" id="PIRSR000216-1"/>
    </source>
</evidence>
<evidence type="ECO:0000256" key="2">
    <source>
        <dbReference type="ARBA" id="ARBA00022714"/>
    </source>
</evidence>
<dbReference type="FunFam" id="1.10.10.1590:FF:000001">
    <property type="entry name" value="NADH-quinone oxidoreductase subunit E"/>
    <property type="match status" value="1"/>
</dbReference>
<evidence type="ECO:0000256" key="6">
    <source>
        <dbReference type="ARBA" id="ARBA00034078"/>
    </source>
</evidence>
<dbReference type="SUPFAM" id="SSF52833">
    <property type="entry name" value="Thioredoxin-like"/>
    <property type="match status" value="1"/>
</dbReference>
<reference evidence="9" key="1">
    <citation type="submission" date="2016-10" db="EMBL/GenBank/DDBJ databases">
        <authorList>
            <person name="Varghese N."/>
            <person name="Submissions S."/>
        </authorList>
    </citation>
    <scope>NUCLEOTIDE SEQUENCE [LARGE SCALE GENOMIC DNA]</scope>
    <source>
        <strain evidence="9">DSM 13577</strain>
    </source>
</reference>
<dbReference type="FunFam" id="3.40.30.10:FF:000015">
    <property type="entry name" value="NADH-quinone oxidoreductase subunit E"/>
    <property type="match status" value="1"/>
</dbReference>
<dbReference type="Proteomes" id="UP000243819">
    <property type="component" value="Unassembled WGS sequence"/>
</dbReference>
<evidence type="ECO:0000313" key="8">
    <source>
        <dbReference type="EMBL" id="SET12705.1"/>
    </source>
</evidence>
<name>A0A1I0BZS1_9FIRM</name>
<dbReference type="InterPro" id="IPR041921">
    <property type="entry name" value="NuoE_N"/>
</dbReference>
<dbReference type="NCBIfam" id="NF005722">
    <property type="entry name" value="PRK07539.1-2"/>
    <property type="match status" value="1"/>
</dbReference>
<evidence type="ECO:0000256" key="5">
    <source>
        <dbReference type="ARBA" id="ARBA00023014"/>
    </source>
</evidence>
<feature type="binding site" evidence="7">
    <location>
        <position position="139"/>
    </location>
    <ligand>
        <name>[2Fe-2S] cluster</name>
        <dbReference type="ChEBI" id="CHEBI:190135"/>
    </ligand>
</feature>
<keyword evidence="4 7" id="KW-0408">Iron</keyword>
<gene>
    <name evidence="8" type="ORF">SAMN03080614_105315</name>
</gene>
<proteinExistence type="inferred from homology"/>
<sequence>MEKTVLQPKNNLERELPKEKFQELEEYIDSLEEREGALISVLHKAQELFGYLPRDVQLFVARKLGVPGAKVYGVVSFYNYFNDKPPGEVIINICTGTACFVKGADKIMADFEEKLGIKAGQTTEDGKFTLNAVRCVGACGLAPVVIVGEKVYGRVKVEELDQILAKHERKDVQ</sequence>
<keyword evidence="2 7" id="KW-0001">2Fe-2S</keyword>
<dbReference type="PANTHER" id="PTHR43342">
    <property type="entry name" value="NADH-QUINONE OXIDOREDUCTASE, E SUBUNIT"/>
    <property type="match status" value="1"/>
</dbReference>
<comment type="similarity">
    <text evidence="1">Belongs to the complex I 24 kDa subunit family.</text>
</comment>
<feature type="binding site" evidence="7">
    <location>
        <position position="94"/>
    </location>
    <ligand>
        <name>[2Fe-2S] cluster</name>
        <dbReference type="ChEBI" id="CHEBI:190135"/>
    </ligand>
</feature>
<dbReference type="RefSeq" id="WP_242945760.1">
    <property type="nucleotide sequence ID" value="NZ_FOIF01000053.1"/>
</dbReference>
<dbReference type="EMBL" id="FOIF01000053">
    <property type="protein sequence ID" value="SET12705.1"/>
    <property type="molecule type" value="Genomic_DNA"/>
</dbReference>
<protein>
    <submittedName>
        <fullName evidence="8">NADH-quinone oxidoreductase subunit E</fullName>
    </submittedName>
</protein>
<evidence type="ECO:0000256" key="4">
    <source>
        <dbReference type="ARBA" id="ARBA00023004"/>
    </source>
</evidence>
<dbReference type="GO" id="GO:0016491">
    <property type="term" value="F:oxidoreductase activity"/>
    <property type="evidence" value="ECO:0007669"/>
    <property type="project" value="InterPro"/>
</dbReference>
<feature type="binding site" evidence="7">
    <location>
        <position position="99"/>
    </location>
    <ligand>
        <name>[2Fe-2S] cluster</name>
        <dbReference type="ChEBI" id="CHEBI:190135"/>
    </ligand>
</feature>